<gene>
    <name evidence="6" type="ORF">JH146_0876</name>
</gene>
<reference evidence="6 7" key="1">
    <citation type="journal article" date="2015" name="Int. J. Syst. Evol. Microbiol.">
        <title>M ethanocaldococcus bathoardescens sp. nov., a hyperthermophilic methanogen isolated from a volcanically active deep-sea hydrothermal vent.</title>
        <authorList>
            <person name="Stewart L.C."/>
            <person name="Jung J.H."/>
            <person name="Kim Y.T."/>
            <person name="Kwon S.W."/>
            <person name="Park C.S."/>
            <person name="Holden J.F."/>
        </authorList>
    </citation>
    <scope>NUCLEOTIDE SEQUENCE [LARGE SCALE GENOMIC DNA]</scope>
    <source>
        <strain evidence="6 7">JH146</strain>
    </source>
</reference>
<keyword evidence="2" id="KW-0805">Transcription regulation</keyword>
<dbReference type="InterPro" id="IPR005119">
    <property type="entry name" value="LysR_subst-bd"/>
</dbReference>
<dbReference type="SUPFAM" id="SSF53850">
    <property type="entry name" value="Periplasmic binding protein-like II"/>
    <property type="match status" value="1"/>
</dbReference>
<dbReference type="PROSITE" id="PS50931">
    <property type="entry name" value="HTH_LYSR"/>
    <property type="match status" value="1"/>
</dbReference>
<dbReference type="PRINTS" id="PR00039">
    <property type="entry name" value="HTHLYSR"/>
</dbReference>
<name>A0A076LC37_9EURY</name>
<dbReference type="GO" id="GO:0003700">
    <property type="term" value="F:DNA-binding transcription factor activity"/>
    <property type="evidence" value="ECO:0007669"/>
    <property type="project" value="InterPro"/>
</dbReference>
<dbReference type="NCBIfam" id="NF040786">
    <property type="entry name" value="LysR_Sec_metab"/>
    <property type="match status" value="1"/>
</dbReference>
<dbReference type="SUPFAM" id="SSF46785">
    <property type="entry name" value="Winged helix' DNA-binding domain"/>
    <property type="match status" value="1"/>
</dbReference>
<dbReference type="RefSeq" id="WP_048201873.1">
    <property type="nucleotide sequence ID" value="NZ_CP009149.1"/>
</dbReference>
<dbReference type="FunFam" id="1.10.10.10:FF:000001">
    <property type="entry name" value="LysR family transcriptional regulator"/>
    <property type="match status" value="1"/>
</dbReference>
<dbReference type="GeneID" id="24891484"/>
<protein>
    <submittedName>
        <fullName evidence="6">Transcriptional regulator, LysR family</fullName>
    </submittedName>
</protein>
<dbReference type="PANTHER" id="PTHR30126:SF40">
    <property type="entry name" value="HTH-TYPE TRANSCRIPTIONAL REGULATOR GLTR"/>
    <property type="match status" value="1"/>
</dbReference>
<accession>A0A076LC37</accession>
<evidence type="ECO:0000313" key="7">
    <source>
        <dbReference type="Proteomes" id="UP000028781"/>
    </source>
</evidence>
<dbReference type="InterPro" id="IPR036390">
    <property type="entry name" value="WH_DNA-bd_sf"/>
</dbReference>
<evidence type="ECO:0000256" key="4">
    <source>
        <dbReference type="ARBA" id="ARBA00023163"/>
    </source>
</evidence>
<evidence type="ECO:0000313" key="6">
    <source>
        <dbReference type="EMBL" id="AIJ05721.1"/>
    </source>
</evidence>
<dbReference type="InterPro" id="IPR036388">
    <property type="entry name" value="WH-like_DNA-bd_sf"/>
</dbReference>
<dbReference type="GO" id="GO:0000976">
    <property type="term" value="F:transcription cis-regulatory region binding"/>
    <property type="evidence" value="ECO:0007669"/>
    <property type="project" value="TreeGrafter"/>
</dbReference>
<feature type="domain" description="HTH lysR-type" evidence="5">
    <location>
        <begin position="3"/>
        <end position="60"/>
    </location>
</feature>
<dbReference type="InterPro" id="IPR000847">
    <property type="entry name" value="LysR_HTH_N"/>
</dbReference>
<dbReference type="InterPro" id="IPR047788">
    <property type="entry name" value="LysR-like_Sec_metab"/>
</dbReference>
<evidence type="ECO:0000256" key="1">
    <source>
        <dbReference type="ARBA" id="ARBA00009437"/>
    </source>
</evidence>
<dbReference type="Gene3D" id="1.10.10.10">
    <property type="entry name" value="Winged helix-like DNA-binding domain superfamily/Winged helix DNA-binding domain"/>
    <property type="match status" value="1"/>
</dbReference>
<dbReference type="Pfam" id="PF00126">
    <property type="entry name" value="HTH_1"/>
    <property type="match status" value="1"/>
</dbReference>
<dbReference type="AlphaFoldDB" id="A0A076LC37"/>
<dbReference type="PANTHER" id="PTHR30126">
    <property type="entry name" value="HTH-TYPE TRANSCRIPTIONAL REGULATOR"/>
    <property type="match status" value="1"/>
</dbReference>
<evidence type="ECO:0000256" key="3">
    <source>
        <dbReference type="ARBA" id="ARBA00023125"/>
    </source>
</evidence>
<dbReference type="HOGENOM" id="CLU_039613_6_1_2"/>
<evidence type="ECO:0000259" key="5">
    <source>
        <dbReference type="PROSITE" id="PS50931"/>
    </source>
</evidence>
<proteinExistence type="inferred from homology"/>
<sequence length="296" mass="33111">MDPKISYFQTFIVASKTKSFSKAAKRLGITQGTVSNHISALEKYFDAQLFLRTPEGVDLTPEGKIFYERAEKILDLLNEAKLLMRAIHENPEGIIRIYASTTPGEHILPSIIKEYKSSYKNVDFEITITDSERCFKALDEGLADIAAVGYLKNKNYEYTIIGKDRLVLIVPPNHPLAEKGSAKLEDILKEDYIDREEGSGTREAFIKALNDKGYSIMDLNVVMRLGSHSAVITAVSEGYGVSVVSEIPAKKAEDAGLVKIVPVVDLDVVRYLYLVKSRRPKNPSAVKSFWEFVTRV</sequence>
<organism evidence="6 7">
    <name type="scientific">Methanocaldococcus bathoardescens</name>
    <dbReference type="NCBI Taxonomy" id="1301915"/>
    <lineage>
        <taxon>Archaea</taxon>
        <taxon>Methanobacteriati</taxon>
        <taxon>Methanobacteriota</taxon>
        <taxon>Methanomada group</taxon>
        <taxon>Methanococci</taxon>
        <taxon>Methanococcales</taxon>
        <taxon>Methanocaldococcaceae</taxon>
        <taxon>Methanocaldococcus</taxon>
    </lineage>
</organism>
<keyword evidence="3" id="KW-0238">DNA-binding</keyword>
<keyword evidence="4" id="KW-0804">Transcription</keyword>
<dbReference type="Gene3D" id="3.40.190.290">
    <property type="match status" value="1"/>
</dbReference>
<dbReference type="OrthoDB" id="144613at2157"/>
<evidence type="ECO:0000256" key="2">
    <source>
        <dbReference type="ARBA" id="ARBA00023015"/>
    </source>
</evidence>
<dbReference type="KEGG" id="mjh:JH146_0876"/>
<dbReference type="Pfam" id="PF03466">
    <property type="entry name" value="LysR_substrate"/>
    <property type="match status" value="1"/>
</dbReference>
<dbReference type="Proteomes" id="UP000028781">
    <property type="component" value="Chromosome"/>
</dbReference>
<dbReference type="EMBL" id="CP009149">
    <property type="protein sequence ID" value="AIJ05721.1"/>
    <property type="molecule type" value="Genomic_DNA"/>
</dbReference>
<dbReference type="STRING" id="1301915.JH146_0876"/>
<keyword evidence="7" id="KW-1185">Reference proteome</keyword>
<comment type="similarity">
    <text evidence="1">Belongs to the LysR transcriptional regulatory family.</text>
</comment>